<dbReference type="InterPro" id="IPR012809">
    <property type="entry name" value="ECF_CbiQ"/>
</dbReference>
<comment type="subcellular location">
    <subcellularLocation>
        <location evidence="1">Cell membrane</location>
        <topology evidence="1">Multi-pass membrane protein</topology>
    </subcellularLocation>
</comment>
<evidence type="ECO:0000256" key="6">
    <source>
        <dbReference type="SAM" id="Phobius"/>
    </source>
</evidence>
<dbReference type="InterPro" id="IPR052770">
    <property type="entry name" value="Cobalt_transport_CbiQ"/>
</dbReference>
<evidence type="ECO:0000313" key="8">
    <source>
        <dbReference type="Proteomes" id="UP000036756"/>
    </source>
</evidence>
<evidence type="ECO:0000256" key="4">
    <source>
        <dbReference type="ARBA" id="ARBA00022989"/>
    </source>
</evidence>
<protein>
    <submittedName>
        <fullName evidence="7">Cobalt ABC transporter, permease protein CbiQ</fullName>
    </submittedName>
</protein>
<dbReference type="PATRIC" id="fig|1121307.3.peg.1453"/>
<dbReference type="PANTHER" id="PTHR43723">
    <property type="entry name" value="COBALT TRANSPORT PROTEIN CBIQ"/>
    <property type="match status" value="1"/>
</dbReference>
<feature type="transmembrane region" description="Helical" evidence="6">
    <location>
        <begin position="22"/>
        <end position="50"/>
    </location>
</feature>
<proteinExistence type="predicted"/>
<organism evidence="7 8">
    <name type="scientific">Clostridium cylindrosporum DSM 605</name>
    <dbReference type="NCBI Taxonomy" id="1121307"/>
    <lineage>
        <taxon>Bacteria</taxon>
        <taxon>Bacillati</taxon>
        <taxon>Bacillota</taxon>
        <taxon>Clostridia</taxon>
        <taxon>Eubacteriales</taxon>
        <taxon>Clostridiaceae</taxon>
        <taxon>Clostridium</taxon>
    </lineage>
</organism>
<dbReference type="InterPro" id="IPR003339">
    <property type="entry name" value="ABC/ECF_trnsptr_transmembrane"/>
</dbReference>
<evidence type="ECO:0000256" key="2">
    <source>
        <dbReference type="ARBA" id="ARBA00022475"/>
    </source>
</evidence>
<dbReference type="STRING" id="1121307.CLCY_3c01010"/>
<keyword evidence="2" id="KW-1003">Cell membrane</keyword>
<evidence type="ECO:0000313" key="7">
    <source>
        <dbReference type="EMBL" id="KMT21830.1"/>
    </source>
</evidence>
<feature type="transmembrane region" description="Helical" evidence="6">
    <location>
        <begin position="62"/>
        <end position="82"/>
    </location>
</feature>
<dbReference type="Proteomes" id="UP000036756">
    <property type="component" value="Unassembled WGS sequence"/>
</dbReference>
<reference evidence="7 8" key="1">
    <citation type="submission" date="2015-06" db="EMBL/GenBank/DDBJ databases">
        <title>Draft genome sequence of the purine-degrading Clostridium cylindrosporum HC-1 (DSM 605).</title>
        <authorList>
            <person name="Poehlein A."/>
            <person name="Schiel-Bengelsdorf B."/>
            <person name="Bengelsdorf F."/>
            <person name="Daniel R."/>
            <person name="Duerre P."/>
        </authorList>
    </citation>
    <scope>NUCLEOTIDE SEQUENCE [LARGE SCALE GENOMIC DNA]</scope>
    <source>
        <strain evidence="7 8">DSM 605</strain>
    </source>
</reference>
<evidence type="ECO:0000256" key="5">
    <source>
        <dbReference type="ARBA" id="ARBA00023136"/>
    </source>
</evidence>
<keyword evidence="8" id="KW-1185">Reference proteome</keyword>
<evidence type="ECO:0000256" key="1">
    <source>
        <dbReference type="ARBA" id="ARBA00004651"/>
    </source>
</evidence>
<gene>
    <name evidence="7" type="primary">cbiQ</name>
    <name evidence="7" type="ORF">CLCY_3c01010</name>
</gene>
<dbReference type="NCBIfam" id="TIGR02454">
    <property type="entry name" value="ECF_T_CbiQ"/>
    <property type="match status" value="1"/>
</dbReference>
<dbReference type="GO" id="GO:0043190">
    <property type="term" value="C:ATP-binding cassette (ABC) transporter complex"/>
    <property type="evidence" value="ECO:0007669"/>
    <property type="project" value="InterPro"/>
</dbReference>
<dbReference type="Pfam" id="PF02361">
    <property type="entry name" value="CbiQ"/>
    <property type="match status" value="1"/>
</dbReference>
<dbReference type="EMBL" id="LFVU01000026">
    <property type="protein sequence ID" value="KMT21830.1"/>
    <property type="molecule type" value="Genomic_DNA"/>
</dbReference>
<dbReference type="GO" id="GO:0006824">
    <property type="term" value="P:cobalt ion transport"/>
    <property type="evidence" value="ECO:0007669"/>
    <property type="project" value="InterPro"/>
</dbReference>
<dbReference type="AlphaFoldDB" id="A0A0J8D6Y0"/>
<comment type="caution">
    <text evidence="7">The sequence shown here is derived from an EMBL/GenBank/DDBJ whole genome shotgun (WGS) entry which is preliminary data.</text>
</comment>
<keyword evidence="3 6" id="KW-0812">Transmembrane</keyword>
<sequence length="259" mass="29504">MIGIDKYAYLSKISRLNPKGKLLFSMLPLLICIFSNSFIVSILTIIIMTYATLVWGGISYKVFLKLILIPIGFLFIGSATIMINRFNLGSPLLIGVSLGSYSYGISYDTLMKGLLITLKSLGAVSCMYFFSLNTPMNDFFNLLRKTKLPVLLIELMELMYRFIFIIWEEGEKIYIAKSSRLGYLGFKNQMYSTGELISSLFLRSFRRIDTINAALESRGFDGSLDTLVEEYSPCKWLNIYTVLVCIILIISYIVERLLF</sequence>
<dbReference type="OrthoDB" id="9815246at2"/>
<keyword evidence="5 6" id="KW-0472">Membrane</keyword>
<feature type="transmembrane region" description="Helical" evidence="6">
    <location>
        <begin position="113"/>
        <end position="130"/>
    </location>
</feature>
<keyword evidence="4 6" id="KW-1133">Transmembrane helix</keyword>
<dbReference type="CDD" id="cd16914">
    <property type="entry name" value="EcfT"/>
    <property type="match status" value="1"/>
</dbReference>
<feature type="transmembrane region" description="Helical" evidence="6">
    <location>
        <begin position="236"/>
        <end position="254"/>
    </location>
</feature>
<accession>A0A0J8D6Y0</accession>
<evidence type="ECO:0000256" key="3">
    <source>
        <dbReference type="ARBA" id="ARBA00022692"/>
    </source>
</evidence>
<name>A0A0J8D6Y0_CLOCY</name>
<dbReference type="RefSeq" id="WP_048570484.1">
    <property type="nucleotide sequence ID" value="NZ_LFVU01000026.1"/>
</dbReference>
<dbReference type="PANTHER" id="PTHR43723:SF1">
    <property type="entry name" value="COBALT TRANSPORT PROTEIN CBIQ"/>
    <property type="match status" value="1"/>
</dbReference>